<evidence type="ECO:0000313" key="2">
    <source>
        <dbReference type="Proteomes" id="UP000542210"/>
    </source>
</evidence>
<dbReference type="RefSeq" id="WP_184878054.1">
    <property type="nucleotide sequence ID" value="NZ_BOOV01000009.1"/>
</dbReference>
<gene>
    <name evidence="1" type="ORF">BJ982_001667</name>
</gene>
<keyword evidence="2" id="KW-1185">Reference proteome</keyword>
<reference evidence="1 2" key="1">
    <citation type="submission" date="2020-08" db="EMBL/GenBank/DDBJ databases">
        <title>Sequencing the genomes of 1000 actinobacteria strains.</title>
        <authorList>
            <person name="Klenk H.-P."/>
        </authorList>
    </citation>
    <scope>NUCLEOTIDE SEQUENCE [LARGE SCALE GENOMIC DNA]</scope>
    <source>
        <strain evidence="1 2">DSM 45784</strain>
    </source>
</reference>
<protein>
    <submittedName>
        <fullName evidence="1">Uncharacterized protein</fullName>
    </submittedName>
</protein>
<evidence type="ECO:0000313" key="1">
    <source>
        <dbReference type="EMBL" id="MBB4700123.1"/>
    </source>
</evidence>
<sequence length="129" mass="14249">MTPAEELRAAAARLRERAEQATPGPWSVGNDDVIGLGIEQTGRGSFTYDAQIARVLEDYERDEENYGNRELGTTEGDARWMALVHPGLAEPLAAWLESWDDVNVSEHGPHLDDWRHALAVARVINGTTP</sequence>
<proteinExistence type="predicted"/>
<comment type="caution">
    <text evidence="1">The sequence shown here is derived from an EMBL/GenBank/DDBJ whole genome shotgun (WGS) entry which is preliminary data.</text>
</comment>
<name>A0A7W7D4J5_9ACTN</name>
<dbReference type="EMBL" id="JACHND010000001">
    <property type="protein sequence ID" value="MBB4700123.1"/>
    <property type="molecule type" value="Genomic_DNA"/>
</dbReference>
<dbReference type="Proteomes" id="UP000542210">
    <property type="component" value="Unassembled WGS sequence"/>
</dbReference>
<organism evidence="1 2">
    <name type="scientific">Sphaerisporangium siamense</name>
    <dbReference type="NCBI Taxonomy" id="795645"/>
    <lineage>
        <taxon>Bacteria</taxon>
        <taxon>Bacillati</taxon>
        <taxon>Actinomycetota</taxon>
        <taxon>Actinomycetes</taxon>
        <taxon>Streptosporangiales</taxon>
        <taxon>Streptosporangiaceae</taxon>
        <taxon>Sphaerisporangium</taxon>
    </lineage>
</organism>
<dbReference type="AlphaFoldDB" id="A0A7W7D4J5"/>
<accession>A0A7W7D4J5</accession>